<keyword evidence="2 4" id="KW-0863">Zinc-finger</keyword>
<feature type="region of interest" description="Disordered" evidence="5">
    <location>
        <begin position="86"/>
        <end position="127"/>
    </location>
</feature>
<dbReference type="SMART" id="SM00184">
    <property type="entry name" value="RING"/>
    <property type="match status" value="1"/>
</dbReference>
<comment type="caution">
    <text evidence="7">The sequence shown here is derived from an EMBL/GenBank/DDBJ whole genome shotgun (WGS) entry which is preliminary data.</text>
</comment>
<dbReference type="EMBL" id="JAANER010000006">
    <property type="protein sequence ID" value="KAG9188445.1"/>
    <property type="molecule type" value="Genomic_DNA"/>
</dbReference>
<protein>
    <recommendedName>
        <fullName evidence="6">RING-type domain-containing protein</fullName>
    </recommendedName>
</protein>
<reference evidence="7" key="1">
    <citation type="submission" date="2021-07" db="EMBL/GenBank/DDBJ databases">
        <title>Genome Resource of American Ginseng Black Spot Pathogen Alternaria panax.</title>
        <authorList>
            <person name="Qiu C."/>
            <person name="Wang W."/>
            <person name="Liu Z."/>
        </authorList>
    </citation>
    <scope>NUCLEOTIDE SEQUENCE</scope>
    <source>
        <strain evidence="7">BNCC115425</strain>
    </source>
</reference>
<dbReference type="Proteomes" id="UP001199106">
    <property type="component" value="Unassembled WGS sequence"/>
</dbReference>
<feature type="compositionally biased region" description="Polar residues" evidence="5">
    <location>
        <begin position="200"/>
        <end position="210"/>
    </location>
</feature>
<feature type="compositionally biased region" description="Acidic residues" evidence="5">
    <location>
        <begin position="86"/>
        <end position="103"/>
    </location>
</feature>
<keyword evidence="3" id="KW-0862">Zinc</keyword>
<keyword evidence="1" id="KW-0479">Metal-binding</keyword>
<dbReference type="Pfam" id="PF13639">
    <property type="entry name" value="zf-RING_2"/>
    <property type="match status" value="1"/>
</dbReference>
<dbReference type="GO" id="GO:0008270">
    <property type="term" value="F:zinc ion binding"/>
    <property type="evidence" value="ECO:0007669"/>
    <property type="project" value="UniProtKB-KW"/>
</dbReference>
<dbReference type="AlphaFoldDB" id="A0AAD4I4H5"/>
<dbReference type="InterPro" id="IPR013083">
    <property type="entry name" value="Znf_RING/FYVE/PHD"/>
</dbReference>
<name>A0AAD4I4H5_9PLEO</name>
<accession>A0AAD4I4H5</accession>
<feature type="region of interest" description="Disordered" evidence="5">
    <location>
        <begin position="140"/>
        <end position="210"/>
    </location>
</feature>
<proteinExistence type="predicted"/>
<dbReference type="SUPFAM" id="SSF57850">
    <property type="entry name" value="RING/U-box"/>
    <property type="match status" value="1"/>
</dbReference>
<keyword evidence="8" id="KW-1185">Reference proteome</keyword>
<dbReference type="PANTHER" id="PTHR45969">
    <property type="entry name" value="RING ZINC FINGER PROTEIN-RELATED"/>
    <property type="match status" value="1"/>
</dbReference>
<feature type="compositionally biased region" description="Acidic residues" evidence="5">
    <location>
        <begin position="159"/>
        <end position="184"/>
    </location>
</feature>
<evidence type="ECO:0000256" key="1">
    <source>
        <dbReference type="ARBA" id="ARBA00022723"/>
    </source>
</evidence>
<evidence type="ECO:0000256" key="3">
    <source>
        <dbReference type="ARBA" id="ARBA00022833"/>
    </source>
</evidence>
<organism evidence="7 8">
    <name type="scientific">Alternaria panax</name>
    <dbReference type="NCBI Taxonomy" id="48097"/>
    <lineage>
        <taxon>Eukaryota</taxon>
        <taxon>Fungi</taxon>
        <taxon>Dikarya</taxon>
        <taxon>Ascomycota</taxon>
        <taxon>Pezizomycotina</taxon>
        <taxon>Dothideomycetes</taxon>
        <taxon>Pleosporomycetidae</taxon>
        <taxon>Pleosporales</taxon>
        <taxon>Pleosporineae</taxon>
        <taxon>Pleosporaceae</taxon>
        <taxon>Alternaria</taxon>
        <taxon>Alternaria sect. Panax</taxon>
    </lineage>
</organism>
<dbReference type="Gene3D" id="3.30.40.10">
    <property type="entry name" value="Zinc/RING finger domain, C3HC4 (zinc finger)"/>
    <property type="match status" value="1"/>
</dbReference>
<sequence length="210" mass="24427">MVTKNKFIEKLQPIKCSICLDGYSSDHVPVELSCGHIFGGHCIVEQTEIRMPNNNRCPLCRRELFEQEDFALFDDTFYSNDEELIEFNDYDDSTDEDERELEEEQRRQTLAAPLVETTSASRRGRNSLYREFREHAARMRELSRVSAPKSARRTRTYEEIEEGLDLGSDESEYESEEDVESADEHEEKRMYRLLPGEYDTTLSGQPSGSQ</sequence>
<evidence type="ECO:0000313" key="8">
    <source>
        <dbReference type="Proteomes" id="UP001199106"/>
    </source>
</evidence>
<dbReference type="InterPro" id="IPR001841">
    <property type="entry name" value="Znf_RING"/>
</dbReference>
<gene>
    <name evidence="7" type="ORF">G6011_02368</name>
</gene>
<dbReference type="PROSITE" id="PS50089">
    <property type="entry name" value="ZF_RING_2"/>
    <property type="match status" value="1"/>
</dbReference>
<evidence type="ECO:0000313" key="7">
    <source>
        <dbReference type="EMBL" id="KAG9188445.1"/>
    </source>
</evidence>
<evidence type="ECO:0000256" key="4">
    <source>
        <dbReference type="PROSITE-ProRule" id="PRU00175"/>
    </source>
</evidence>
<evidence type="ECO:0000256" key="5">
    <source>
        <dbReference type="SAM" id="MobiDB-lite"/>
    </source>
</evidence>
<evidence type="ECO:0000256" key="2">
    <source>
        <dbReference type="ARBA" id="ARBA00022771"/>
    </source>
</evidence>
<evidence type="ECO:0000259" key="6">
    <source>
        <dbReference type="PROSITE" id="PS50089"/>
    </source>
</evidence>
<feature type="domain" description="RING-type" evidence="6">
    <location>
        <begin position="16"/>
        <end position="61"/>
    </location>
</feature>